<dbReference type="AlphaFoldDB" id="A0AAD6D0E1"/>
<dbReference type="InterPro" id="IPR053175">
    <property type="entry name" value="DHMBA_Reg_Transcription_Factor"/>
</dbReference>
<dbReference type="Proteomes" id="UP001220324">
    <property type="component" value="Unassembled WGS sequence"/>
</dbReference>
<reference evidence="1 2" key="1">
    <citation type="journal article" date="2023" name="IMA Fungus">
        <title>Comparative genomic study of the Penicillium genus elucidates a diverse pangenome and 15 lateral gene transfer events.</title>
        <authorList>
            <person name="Petersen C."/>
            <person name="Sorensen T."/>
            <person name="Nielsen M.R."/>
            <person name="Sondergaard T.E."/>
            <person name="Sorensen J.L."/>
            <person name="Fitzpatrick D.A."/>
            <person name="Frisvad J.C."/>
            <person name="Nielsen K.L."/>
        </authorList>
    </citation>
    <scope>NUCLEOTIDE SEQUENCE [LARGE SCALE GENOMIC DNA]</scope>
    <source>
        <strain evidence="1 2">IBT 35679</strain>
    </source>
</reference>
<dbReference type="EMBL" id="JAQIZZ010000003">
    <property type="protein sequence ID" value="KAJ5546619.1"/>
    <property type="molecule type" value="Genomic_DNA"/>
</dbReference>
<evidence type="ECO:0008006" key="3">
    <source>
        <dbReference type="Google" id="ProtNLM"/>
    </source>
</evidence>
<evidence type="ECO:0000313" key="2">
    <source>
        <dbReference type="Proteomes" id="UP001220324"/>
    </source>
</evidence>
<protein>
    <recommendedName>
        <fullName evidence="3">Transcription factor domain-containing protein</fullName>
    </recommendedName>
</protein>
<gene>
    <name evidence="1" type="ORF">N7494_004204</name>
</gene>
<accession>A0AAD6D0E1</accession>
<name>A0AAD6D0E1_9EURO</name>
<dbReference type="PANTHER" id="PTHR38791">
    <property type="entry name" value="ZN(II)2CYS6 TRANSCRIPTION FACTOR (EUROFUNG)-RELATED-RELATED"/>
    <property type="match status" value="1"/>
</dbReference>
<sequence>MRMHSPKANDGVLVPTMPTHLRKTCGLQEIESEFGASALHLLNHCHPRSALRLSVSAFALAKFGQAVRSDEAIRKAEVVYGRSIKRMQVEIAGLSSETIDQLLVATLLMGVYDNITVPNRGNAVIGTSPSIDKSGMRSESNFLPGISHCQGTAGLLQTRRQQGWGSDSCLDRVARRPIVRSYLHRGVPAPYWLQEEMEDFASDDPVAILDDIYTRLTILRSKCLKRLHQCDNPIISEVQDLVTEAEELDFAFECWEYILPDEWGFSRYSPQDIGSPRSHLLYEGSAHIYLTLDHATVWNRYRAGRLIVLSTYLRLLLTLVKNSPQNWDLNTQIQKCRSTVDCLARDLCYSVEFFFNSATVTSIEIELWHDANSALDSELSPMAATFQFKIDSQEMAHEAHWDDESMPLLPDKNLTTRAVYSPDVPPCEESRNNVQPGALKFPLEASLDSQTIFRIISPLLLALAAYQTGNCESTENQLGSRYIPTEVIVTDQDHSETVGGGFGTQGHILASPENQTGISHLASKIARGLDISRSEYFRLVYVIAGGLLARSLSRLVGYGLCNEVGMIFASVLAIILTAMSDYCGELKSERKPSNLPSSFNSYRDMFIAAMDVHGLGYADIQVVVHTNHTYEAEKRRDGEPELLERFLIRGIPILGYPAKSSFQVNYYRNGSVVIHSTFGIVEDLTSGLGKRYHHPGFKVTFDMSKHIKEELTKENYQDMATEIAGHWAASGTASKAEYIGYEAEAERDKVNLYIKIIPEVPQNIDGK</sequence>
<organism evidence="1 2">
    <name type="scientific">Penicillium frequentans</name>
    <dbReference type="NCBI Taxonomy" id="3151616"/>
    <lineage>
        <taxon>Eukaryota</taxon>
        <taxon>Fungi</taxon>
        <taxon>Dikarya</taxon>
        <taxon>Ascomycota</taxon>
        <taxon>Pezizomycotina</taxon>
        <taxon>Eurotiomycetes</taxon>
        <taxon>Eurotiomycetidae</taxon>
        <taxon>Eurotiales</taxon>
        <taxon>Aspergillaceae</taxon>
        <taxon>Penicillium</taxon>
    </lineage>
</organism>
<keyword evidence="2" id="KW-1185">Reference proteome</keyword>
<comment type="caution">
    <text evidence="1">The sequence shown here is derived from an EMBL/GenBank/DDBJ whole genome shotgun (WGS) entry which is preliminary data.</text>
</comment>
<evidence type="ECO:0000313" key="1">
    <source>
        <dbReference type="EMBL" id="KAJ5546619.1"/>
    </source>
</evidence>
<proteinExistence type="predicted"/>